<keyword evidence="9" id="KW-0067">ATP-binding</keyword>
<dbReference type="FunFam" id="1.10.510.10:FF:000165">
    <property type="entry name" value="Tyrosine-protein kinase RYK"/>
    <property type="match status" value="1"/>
</dbReference>
<dbReference type="PROSITE" id="PS00109">
    <property type="entry name" value="PROTEIN_KINASE_TYR"/>
    <property type="match status" value="1"/>
</dbReference>
<evidence type="ECO:0000256" key="2">
    <source>
        <dbReference type="ARBA" id="ARBA00011902"/>
    </source>
</evidence>
<evidence type="ECO:0000259" key="19">
    <source>
        <dbReference type="PROSITE" id="PS50814"/>
    </source>
</evidence>
<evidence type="ECO:0000256" key="17">
    <source>
        <dbReference type="SAM" id="SignalP"/>
    </source>
</evidence>
<dbReference type="GO" id="GO:0007169">
    <property type="term" value="P:cell surface receptor protein tyrosine kinase signaling pathway"/>
    <property type="evidence" value="ECO:0007669"/>
    <property type="project" value="TreeGrafter"/>
</dbReference>
<proteinExistence type="predicted"/>
<keyword evidence="8 20" id="KW-0418">Kinase</keyword>
<dbReference type="RefSeq" id="XP_025409829.1">
    <property type="nucleotide sequence ID" value="XM_025554044.1"/>
</dbReference>
<dbReference type="Proteomes" id="UP000694846">
    <property type="component" value="Unplaced"/>
</dbReference>
<dbReference type="InterPro" id="IPR011009">
    <property type="entry name" value="Kinase-like_dom_sf"/>
</dbReference>
<dbReference type="EMBL" id="GGMS01001340">
    <property type="protein sequence ID" value="MBY70543.1"/>
    <property type="molecule type" value="Transcribed_RNA"/>
</dbReference>
<gene>
    <name evidence="20" type="primary">Ryk_1</name>
    <name evidence="22 23" type="synonym">LOC112683142</name>
    <name evidence="20" type="ORF">g.139584</name>
</gene>
<evidence type="ECO:0000256" key="1">
    <source>
        <dbReference type="ARBA" id="ARBA00004162"/>
    </source>
</evidence>
<evidence type="ECO:0000259" key="18">
    <source>
        <dbReference type="PROSITE" id="PS50011"/>
    </source>
</evidence>
<feature type="domain" description="Protein kinase" evidence="18">
    <location>
        <begin position="431"/>
        <end position="706"/>
    </location>
</feature>
<dbReference type="SMART" id="SM00469">
    <property type="entry name" value="WIF"/>
    <property type="match status" value="1"/>
</dbReference>
<protein>
    <recommendedName>
        <fullName evidence="2">receptor protein-tyrosine kinase</fullName>
        <ecNumber evidence="2">2.7.10.1</ecNumber>
    </recommendedName>
</protein>
<dbReference type="RefSeq" id="XP_025409828.1">
    <property type="nucleotide sequence ID" value="XM_025554043.1"/>
</dbReference>
<dbReference type="GO" id="GO:0051897">
    <property type="term" value="P:positive regulation of phosphatidylinositol 3-kinase/protein kinase B signal transduction"/>
    <property type="evidence" value="ECO:0007669"/>
    <property type="project" value="TreeGrafter"/>
</dbReference>
<evidence type="ECO:0000256" key="11">
    <source>
        <dbReference type="ARBA" id="ARBA00023136"/>
    </source>
</evidence>
<dbReference type="GO" id="GO:0005524">
    <property type="term" value="F:ATP binding"/>
    <property type="evidence" value="ECO:0007669"/>
    <property type="project" value="UniProtKB-KW"/>
</dbReference>
<reference evidence="20" key="1">
    <citation type="submission" date="2018-04" db="EMBL/GenBank/DDBJ databases">
        <title>Transcriptome assembly of Sipha flava.</title>
        <authorList>
            <person name="Scully E.D."/>
            <person name="Geib S.M."/>
            <person name="Palmer N.A."/>
            <person name="Koch K."/>
            <person name="Bradshaw J."/>
            <person name="Heng-Moss T."/>
            <person name="Sarath G."/>
        </authorList>
    </citation>
    <scope>NUCLEOTIDE SEQUENCE</scope>
</reference>
<dbReference type="GO" id="GO:0010976">
    <property type="term" value="P:positive regulation of neuron projection development"/>
    <property type="evidence" value="ECO:0007669"/>
    <property type="project" value="TreeGrafter"/>
</dbReference>
<keyword evidence="7" id="KW-0547">Nucleotide-binding</keyword>
<dbReference type="Pfam" id="PF07714">
    <property type="entry name" value="PK_Tyr_Ser-Thr"/>
    <property type="match status" value="1"/>
</dbReference>
<dbReference type="GO" id="GO:0043235">
    <property type="term" value="C:receptor complex"/>
    <property type="evidence" value="ECO:0007669"/>
    <property type="project" value="TreeGrafter"/>
</dbReference>
<dbReference type="Gene3D" id="3.30.200.20">
    <property type="entry name" value="Phosphorylase Kinase, domain 1"/>
    <property type="match status" value="1"/>
</dbReference>
<sequence length="706" mass="77458">MGFITVIIVLYCLSSAAGHLNVFISQKEVKRIMGLSSELFYVRDGVVNTYAMNFEVPVPAKISELEFCWQSLTRHSLPYTWNIESNNGIALKKPELDIPESGWVPSHVQVFRLKLHCTGVVNAEVRVLLTLNITAVNRKHGDVSLVFRRNKICLKTTDMLLDSIIGKDNNALETNRIDGPMGQQQHAQPAPPPQRTKPDDGNNALVLRSHEMSSAAVGPTATTASVAKSMADAAAVTVTAVIATGDADTASTSSKRGDAPEELVPAHGAFFFALGCGSALIVTLVAVTSALAYKRTNKSLLRSKSKESLHTSYTSAAYVANPNVLVRVGSVTSTNGSTYATIRSVRKTGPTTDIVDDVRCGSSSHVSPYATSYVAAATGSDNYHVYSKPASPTASKISYYACTPLMAVNDRRMCDDLDDRIRMLDSRGAPVKLERLYQEGAFSKVYQGVYKKNGGGSQEVLVKTVTVDAASQQIKMFLTESLMLHGVPKHVNILLPIAVCQYSNKPPMVLFPFSNKGNLKKFLCDCKKKNNDYYNLTTQDIVNMAVQLSLGSVFLHSQGICHKDIAARNCVVDEKLRVKLADSGLSRDLFPDDYSCLNDNENRPIKWMALESITLRTYNGASDMWSFGVLLWELVCLGAQPYAEIDPYDLSLYLQEGYRLSQPINCPDDLFGMMTCCWLPNPEERPSSAQVLACLQDFQKTLNQFI</sequence>
<dbReference type="InterPro" id="IPR000719">
    <property type="entry name" value="Prot_kinase_dom"/>
</dbReference>
<dbReference type="InterPro" id="IPR038677">
    <property type="entry name" value="WIF_sf"/>
</dbReference>
<dbReference type="PANTHER" id="PTHR24416">
    <property type="entry name" value="TYROSINE-PROTEIN KINASE RECEPTOR"/>
    <property type="match status" value="1"/>
</dbReference>
<dbReference type="PANTHER" id="PTHR24416:SF349">
    <property type="entry name" value="TYROSINE-PROTEIN KINASE RYK"/>
    <property type="match status" value="1"/>
</dbReference>
<dbReference type="GO" id="GO:0004714">
    <property type="term" value="F:transmembrane receptor protein tyrosine kinase activity"/>
    <property type="evidence" value="ECO:0007669"/>
    <property type="project" value="UniProtKB-EC"/>
</dbReference>
<keyword evidence="11 16" id="KW-0472">Membrane</keyword>
<evidence type="ECO:0000256" key="7">
    <source>
        <dbReference type="ARBA" id="ARBA00022741"/>
    </source>
</evidence>
<evidence type="ECO:0000256" key="16">
    <source>
        <dbReference type="SAM" id="Phobius"/>
    </source>
</evidence>
<evidence type="ECO:0000256" key="14">
    <source>
        <dbReference type="ARBA" id="ARBA00023180"/>
    </source>
</evidence>
<dbReference type="AlphaFoldDB" id="A0A2S2PYR8"/>
<evidence type="ECO:0000313" key="21">
    <source>
        <dbReference type="Proteomes" id="UP000694846"/>
    </source>
</evidence>
<keyword evidence="12" id="KW-0829">Tyrosine-protein kinase</keyword>
<feature type="region of interest" description="Disordered" evidence="15">
    <location>
        <begin position="172"/>
        <end position="203"/>
    </location>
</feature>
<feature type="compositionally biased region" description="Low complexity" evidence="15">
    <location>
        <begin position="179"/>
        <end position="188"/>
    </location>
</feature>
<evidence type="ECO:0000313" key="20">
    <source>
        <dbReference type="EMBL" id="MBY70543.1"/>
    </source>
</evidence>
<dbReference type="PROSITE" id="PS50011">
    <property type="entry name" value="PROTEIN_KINASE_DOM"/>
    <property type="match status" value="1"/>
</dbReference>
<dbReference type="Gene3D" id="2.60.40.2170">
    <property type="entry name" value="Wnt, WIF domain"/>
    <property type="match status" value="1"/>
</dbReference>
<accession>A0A2S2PYR8</accession>
<keyword evidence="3" id="KW-0597">Phosphoprotein</keyword>
<feature type="domain" description="WIF" evidence="19">
    <location>
        <begin position="22"/>
        <end position="153"/>
    </location>
</feature>
<evidence type="ECO:0000256" key="8">
    <source>
        <dbReference type="ARBA" id="ARBA00022777"/>
    </source>
</evidence>
<dbReference type="InterPro" id="IPR008266">
    <property type="entry name" value="Tyr_kinase_AS"/>
</dbReference>
<evidence type="ECO:0000256" key="13">
    <source>
        <dbReference type="ARBA" id="ARBA00023170"/>
    </source>
</evidence>
<evidence type="ECO:0000256" key="5">
    <source>
        <dbReference type="ARBA" id="ARBA00022692"/>
    </source>
</evidence>
<keyword evidence="13" id="KW-0675">Receptor</keyword>
<keyword evidence="4" id="KW-0808">Transferase</keyword>
<organism evidence="20">
    <name type="scientific">Sipha flava</name>
    <name type="common">yellow sugarcane aphid</name>
    <dbReference type="NCBI Taxonomy" id="143950"/>
    <lineage>
        <taxon>Eukaryota</taxon>
        <taxon>Metazoa</taxon>
        <taxon>Ecdysozoa</taxon>
        <taxon>Arthropoda</taxon>
        <taxon>Hexapoda</taxon>
        <taxon>Insecta</taxon>
        <taxon>Pterygota</taxon>
        <taxon>Neoptera</taxon>
        <taxon>Paraneoptera</taxon>
        <taxon>Hemiptera</taxon>
        <taxon>Sternorrhyncha</taxon>
        <taxon>Aphidomorpha</taxon>
        <taxon>Aphidoidea</taxon>
        <taxon>Aphididae</taxon>
        <taxon>Sipha</taxon>
    </lineage>
</organism>
<keyword evidence="5 16" id="KW-0812">Transmembrane</keyword>
<evidence type="ECO:0000256" key="6">
    <source>
        <dbReference type="ARBA" id="ARBA00022729"/>
    </source>
</evidence>
<dbReference type="Pfam" id="PF02019">
    <property type="entry name" value="WIF"/>
    <property type="match status" value="1"/>
</dbReference>
<dbReference type="SUPFAM" id="SSF56112">
    <property type="entry name" value="Protein kinase-like (PK-like)"/>
    <property type="match status" value="1"/>
</dbReference>
<keyword evidence="10 16" id="KW-1133">Transmembrane helix</keyword>
<evidence type="ECO:0000313" key="23">
    <source>
        <dbReference type="RefSeq" id="XP_025409829.1"/>
    </source>
</evidence>
<keyword evidence="21" id="KW-1185">Reference proteome</keyword>
<dbReference type="PRINTS" id="PR00109">
    <property type="entry name" value="TYRKINASE"/>
</dbReference>
<keyword evidence="14" id="KW-0325">Glycoprotein</keyword>
<dbReference type="InterPro" id="IPR001245">
    <property type="entry name" value="Ser-Thr/Tyr_kinase_cat_dom"/>
</dbReference>
<dbReference type="OrthoDB" id="535945at2759"/>
<dbReference type="GO" id="GO:0007409">
    <property type="term" value="P:axonogenesis"/>
    <property type="evidence" value="ECO:0007669"/>
    <property type="project" value="TreeGrafter"/>
</dbReference>
<comment type="subcellular location">
    <subcellularLocation>
        <location evidence="1">Cell membrane</location>
        <topology evidence="1">Single-pass membrane protein</topology>
    </subcellularLocation>
</comment>
<reference evidence="22 23" key="2">
    <citation type="submission" date="2025-04" db="UniProtKB">
        <authorList>
            <consortium name="RefSeq"/>
        </authorList>
    </citation>
    <scope>IDENTIFICATION</scope>
    <source>
        <tissue evidence="22 23">Whole body</tissue>
    </source>
</reference>
<evidence type="ECO:0000256" key="9">
    <source>
        <dbReference type="ARBA" id="ARBA00022840"/>
    </source>
</evidence>
<evidence type="ECO:0000256" key="12">
    <source>
        <dbReference type="ARBA" id="ARBA00023137"/>
    </source>
</evidence>
<name>A0A2S2PYR8_9HEMI</name>
<feature type="chain" id="PRO_5044578965" description="receptor protein-tyrosine kinase" evidence="17">
    <location>
        <begin position="19"/>
        <end position="706"/>
    </location>
</feature>
<dbReference type="GO" id="GO:0005886">
    <property type="term" value="C:plasma membrane"/>
    <property type="evidence" value="ECO:0007669"/>
    <property type="project" value="UniProtKB-SubCell"/>
</dbReference>
<feature type="signal peptide" evidence="17">
    <location>
        <begin position="1"/>
        <end position="18"/>
    </location>
</feature>
<dbReference type="PROSITE" id="PS50814">
    <property type="entry name" value="WIF"/>
    <property type="match status" value="1"/>
</dbReference>
<evidence type="ECO:0000256" key="3">
    <source>
        <dbReference type="ARBA" id="ARBA00022553"/>
    </source>
</evidence>
<evidence type="ECO:0000313" key="22">
    <source>
        <dbReference type="RefSeq" id="XP_025409828.1"/>
    </source>
</evidence>
<dbReference type="InterPro" id="IPR003306">
    <property type="entry name" value="WIF"/>
</dbReference>
<evidence type="ECO:0000256" key="4">
    <source>
        <dbReference type="ARBA" id="ARBA00022679"/>
    </source>
</evidence>
<dbReference type="EC" id="2.7.10.1" evidence="2"/>
<evidence type="ECO:0000256" key="15">
    <source>
        <dbReference type="SAM" id="MobiDB-lite"/>
    </source>
</evidence>
<evidence type="ECO:0000256" key="10">
    <source>
        <dbReference type="ARBA" id="ARBA00022989"/>
    </source>
</evidence>
<dbReference type="Gene3D" id="1.10.510.10">
    <property type="entry name" value="Transferase(Phosphotransferase) domain 1"/>
    <property type="match status" value="1"/>
</dbReference>
<feature type="transmembrane region" description="Helical" evidence="16">
    <location>
        <begin position="269"/>
        <end position="293"/>
    </location>
</feature>
<keyword evidence="6 17" id="KW-0732">Signal</keyword>
<dbReference type="InterPro" id="IPR050122">
    <property type="entry name" value="RTK"/>
</dbReference>